<organism evidence="2 3">
    <name type="scientific">Penicillium argentinense</name>
    <dbReference type="NCBI Taxonomy" id="1131581"/>
    <lineage>
        <taxon>Eukaryota</taxon>
        <taxon>Fungi</taxon>
        <taxon>Dikarya</taxon>
        <taxon>Ascomycota</taxon>
        <taxon>Pezizomycotina</taxon>
        <taxon>Eurotiomycetes</taxon>
        <taxon>Eurotiomycetidae</taxon>
        <taxon>Eurotiales</taxon>
        <taxon>Aspergillaceae</taxon>
        <taxon>Penicillium</taxon>
    </lineage>
</organism>
<dbReference type="Pfam" id="PF01966">
    <property type="entry name" value="HD"/>
    <property type="match status" value="1"/>
</dbReference>
<dbReference type="OrthoDB" id="16547at2759"/>
<dbReference type="Gene3D" id="1.10.3210.50">
    <property type="match status" value="1"/>
</dbReference>
<dbReference type="InterPro" id="IPR006674">
    <property type="entry name" value="HD_domain"/>
</dbReference>
<reference evidence="2" key="2">
    <citation type="journal article" date="2023" name="IMA Fungus">
        <title>Comparative genomic study of the Penicillium genus elucidates a diverse pangenome and 15 lateral gene transfer events.</title>
        <authorList>
            <person name="Petersen C."/>
            <person name="Sorensen T."/>
            <person name="Nielsen M.R."/>
            <person name="Sondergaard T.E."/>
            <person name="Sorensen J.L."/>
            <person name="Fitzpatrick D.A."/>
            <person name="Frisvad J.C."/>
            <person name="Nielsen K.L."/>
        </authorList>
    </citation>
    <scope>NUCLEOTIDE SEQUENCE</scope>
    <source>
        <strain evidence="2">IBT 30761</strain>
    </source>
</reference>
<gene>
    <name evidence="2" type="ORF">N7532_007186</name>
</gene>
<dbReference type="RefSeq" id="XP_056473045.1">
    <property type="nucleotide sequence ID" value="XM_056619679.1"/>
</dbReference>
<dbReference type="InterPro" id="IPR003607">
    <property type="entry name" value="HD/PDEase_dom"/>
</dbReference>
<dbReference type="GeneID" id="81358658"/>
<sequence length="226" mass="25598">MSDLNQSTKNMKPLDLFSQDPLVNKAAIYVKDYMSRFDASHDWQHILRVMALAHRIYHTMTANSQHGYPLSLRTITLSALLHDVTDTKYLVPSQTSASLITNLLVDWGAERSYAWEIQSICEGVSYRTEVKDPLKVQELLQKYPELAVVQDADRLDAIGAIGIGRCFTYGGAKTTRSLDDSVAHFDEKLLHVAKMMKTDVGLAMAKSRTERLEAFKNWWCDESILV</sequence>
<dbReference type="Proteomes" id="UP001149074">
    <property type="component" value="Unassembled WGS sequence"/>
</dbReference>
<dbReference type="EMBL" id="JAPQKI010000006">
    <property type="protein sequence ID" value="KAJ5094895.1"/>
    <property type="molecule type" value="Genomic_DNA"/>
</dbReference>
<name>A0A9W9F790_9EURO</name>
<proteinExistence type="predicted"/>
<dbReference type="CDD" id="cd00077">
    <property type="entry name" value="HDc"/>
    <property type="match status" value="1"/>
</dbReference>
<comment type="caution">
    <text evidence="2">The sequence shown here is derived from an EMBL/GenBank/DDBJ whole genome shotgun (WGS) entry which is preliminary data.</text>
</comment>
<evidence type="ECO:0000259" key="1">
    <source>
        <dbReference type="SMART" id="SM00471"/>
    </source>
</evidence>
<reference evidence="2" key="1">
    <citation type="submission" date="2022-11" db="EMBL/GenBank/DDBJ databases">
        <authorList>
            <person name="Petersen C."/>
        </authorList>
    </citation>
    <scope>NUCLEOTIDE SEQUENCE</scope>
    <source>
        <strain evidence="2">IBT 30761</strain>
    </source>
</reference>
<feature type="domain" description="HD/PDEase" evidence="1">
    <location>
        <begin position="38"/>
        <end position="167"/>
    </location>
</feature>
<dbReference type="SMART" id="SM00471">
    <property type="entry name" value="HDc"/>
    <property type="match status" value="1"/>
</dbReference>
<dbReference type="PANTHER" id="PTHR33594">
    <property type="entry name" value="SUPERFAMILY HYDROLASE, PUTATIVE (AFU_ORTHOLOGUE AFUA_1G03035)-RELATED"/>
    <property type="match status" value="1"/>
</dbReference>
<keyword evidence="3" id="KW-1185">Reference proteome</keyword>
<dbReference type="AlphaFoldDB" id="A0A9W9F790"/>
<accession>A0A9W9F790</accession>
<dbReference type="PANTHER" id="PTHR33594:SF1">
    <property type="entry name" value="HD_PDEASE DOMAIN-CONTAINING PROTEIN"/>
    <property type="match status" value="1"/>
</dbReference>
<dbReference type="SUPFAM" id="SSF109604">
    <property type="entry name" value="HD-domain/PDEase-like"/>
    <property type="match status" value="1"/>
</dbReference>
<protein>
    <recommendedName>
        <fullName evidence="1">HD/PDEase domain-containing protein</fullName>
    </recommendedName>
</protein>
<evidence type="ECO:0000313" key="2">
    <source>
        <dbReference type="EMBL" id="KAJ5094895.1"/>
    </source>
</evidence>
<evidence type="ECO:0000313" key="3">
    <source>
        <dbReference type="Proteomes" id="UP001149074"/>
    </source>
</evidence>